<dbReference type="PANTHER" id="PTHR36453">
    <property type="entry name" value="SECRETED PROTEIN-RELATED"/>
    <property type="match status" value="1"/>
</dbReference>
<dbReference type="PANTHER" id="PTHR36453:SF1">
    <property type="entry name" value="RIGHT HANDED BETA HELIX DOMAIN-CONTAINING PROTEIN"/>
    <property type="match status" value="1"/>
</dbReference>
<comment type="caution">
    <text evidence="3">The sequence shown here is derived from an EMBL/GenBank/DDBJ whole genome shotgun (WGS) entry which is preliminary data.</text>
</comment>
<dbReference type="AlphaFoldDB" id="A0A934RTD3"/>
<gene>
    <name evidence="3" type="ORF">JIN78_13565</name>
</gene>
<dbReference type="RefSeq" id="WP_200392529.1">
    <property type="nucleotide sequence ID" value="NZ_JAENIO010000040.1"/>
</dbReference>
<feature type="signal peptide" evidence="1">
    <location>
        <begin position="1"/>
        <end position="22"/>
    </location>
</feature>
<dbReference type="Gene3D" id="2.160.20.10">
    <property type="entry name" value="Single-stranded right-handed beta-helix, Pectin lyase-like"/>
    <property type="match status" value="2"/>
</dbReference>
<sequence>MKSTILFFLLSPLTLVPLSAQFQVGSESYPTLAEVRDQVRALPKDEPVTITVAAGRYELTEPVRFTAADSGRPEAPITYRAEGEVVFDGSVPLSLQGWETVAGEEELARLSEAARGQVVKVAVREEQAHQLLRQASPSRTLVMQDAELLRLSRFPNVGFAHAKELLEADEGTRFQIKPVMGTWEEPKGPLFTLREEPAGTWQQWAREVESTRRVMASGYLSAQWYRSSQRLRSVDAETGAIRFVQQTRYGLEEMVHQFQSRQAFYHLLCEIDEPGEWYYDHESREFYFWPVAPVGEETRLSFSAGEGFLHLDGASHLRFEGFSARGFAQGEIVRISGGEDNEVRAGQFFQSTATALSVAGKNNRVRGCDVFDVTRFARLAGGVASSAEITPGGNVIANCHFYLDALAGASPSVGISGVGQIFRNNLIHNIPGQAVVFRGNDHLIERNEFFNIGFEEGDGATIYTGAEFWGYGVKLRHNFLHHIMSTDGLMTRSGIMLDDHHSGTEVLENIFYKTGHGSLAINGGTGLTVHGNIFLNGNHGVWVRIIGDVKGRIANLAKFETGELKRGDKHDYIWRTEQVVGENGWNKEPWTKYPTFAKVMNQPNERRFFPIEIDVRDTLGANMSEGLTYRHPQIPAEWLTFHGTREIDPQQVFQNPEALDFRYRAESAEGMPAIPFPEIGLVLDDSRRAMPEKAAYRQVVREHFRGRPSCDRRAKYDFDKVNETIYWNSGRVLQELPLSH</sequence>
<dbReference type="Pfam" id="PF13229">
    <property type="entry name" value="Beta_helix"/>
    <property type="match status" value="1"/>
</dbReference>
<dbReference type="InterPro" id="IPR039448">
    <property type="entry name" value="Beta_helix"/>
</dbReference>
<keyword evidence="1" id="KW-0732">Signal</keyword>
<proteinExistence type="predicted"/>
<dbReference type="Proteomes" id="UP000604083">
    <property type="component" value="Unassembled WGS sequence"/>
</dbReference>
<feature type="chain" id="PRO_5036820332" evidence="1">
    <location>
        <begin position="23"/>
        <end position="740"/>
    </location>
</feature>
<reference evidence="3" key="1">
    <citation type="submission" date="2021-01" db="EMBL/GenBank/DDBJ databases">
        <title>Modified the classification status of verrucomicrobia.</title>
        <authorList>
            <person name="Feng X."/>
        </authorList>
    </citation>
    <scope>NUCLEOTIDE SEQUENCE</scope>
    <source>
        <strain evidence="3">KCTC 12986</strain>
    </source>
</reference>
<dbReference type="InterPro" id="IPR012334">
    <property type="entry name" value="Pectin_lyas_fold"/>
</dbReference>
<evidence type="ECO:0000313" key="3">
    <source>
        <dbReference type="EMBL" id="MBK1835093.1"/>
    </source>
</evidence>
<evidence type="ECO:0000313" key="4">
    <source>
        <dbReference type="Proteomes" id="UP000604083"/>
    </source>
</evidence>
<accession>A0A934RTD3</accession>
<name>A0A934RTD3_9BACT</name>
<organism evidence="3 4">
    <name type="scientific">Roseibacillus ishigakijimensis</name>
    <dbReference type="NCBI Taxonomy" id="454146"/>
    <lineage>
        <taxon>Bacteria</taxon>
        <taxon>Pseudomonadati</taxon>
        <taxon>Verrucomicrobiota</taxon>
        <taxon>Verrucomicrobiia</taxon>
        <taxon>Verrucomicrobiales</taxon>
        <taxon>Verrucomicrobiaceae</taxon>
        <taxon>Roseibacillus</taxon>
    </lineage>
</organism>
<evidence type="ECO:0000256" key="1">
    <source>
        <dbReference type="SAM" id="SignalP"/>
    </source>
</evidence>
<protein>
    <submittedName>
        <fullName evidence="3">Right-handed parallel beta-helix repeat-containing protein</fullName>
    </submittedName>
</protein>
<dbReference type="SUPFAM" id="SSF51126">
    <property type="entry name" value="Pectin lyase-like"/>
    <property type="match status" value="1"/>
</dbReference>
<dbReference type="EMBL" id="JAENIO010000040">
    <property type="protein sequence ID" value="MBK1835093.1"/>
    <property type="molecule type" value="Genomic_DNA"/>
</dbReference>
<evidence type="ECO:0000259" key="2">
    <source>
        <dbReference type="Pfam" id="PF13229"/>
    </source>
</evidence>
<dbReference type="InterPro" id="IPR011050">
    <property type="entry name" value="Pectin_lyase_fold/virulence"/>
</dbReference>
<keyword evidence="4" id="KW-1185">Reference proteome</keyword>
<feature type="domain" description="Right handed beta helix" evidence="2">
    <location>
        <begin position="414"/>
        <end position="543"/>
    </location>
</feature>